<keyword evidence="3" id="KW-1185">Reference proteome</keyword>
<evidence type="ECO:0000313" key="3">
    <source>
        <dbReference type="Proteomes" id="UP001163064"/>
    </source>
</evidence>
<name>A0ABT3TXJ8_9ACTN</name>
<comment type="caution">
    <text evidence="2">The sequence shown here is derived from an EMBL/GenBank/DDBJ whole genome shotgun (WGS) entry which is preliminary data.</text>
</comment>
<dbReference type="RefSeq" id="WP_266600965.1">
    <property type="nucleotide sequence ID" value="NZ_JAPHNL010000222.1"/>
</dbReference>
<dbReference type="Pfam" id="PF25232">
    <property type="entry name" value="DUF7848"/>
    <property type="match status" value="1"/>
</dbReference>
<evidence type="ECO:0000259" key="1">
    <source>
        <dbReference type="Pfam" id="PF25232"/>
    </source>
</evidence>
<organism evidence="2 3">
    <name type="scientific">Streptomyces beihaiensis</name>
    <dbReference type="NCBI Taxonomy" id="2984495"/>
    <lineage>
        <taxon>Bacteria</taxon>
        <taxon>Bacillati</taxon>
        <taxon>Actinomycetota</taxon>
        <taxon>Actinomycetes</taxon>
        <taxon>Kitasatosporales</taxon>
        <taxon>Streptomycetaceae</taxon>
        <taxon>Streptomyces</taxon>
    </lineage>
</organism>
<protein>
    <recommendedName>
        <fullName evidence="1">DUF7848 domain-containing protein</fullName>
    </recommendedName>
</protein>
<dbReference type="InterPro" id="IPR057170">
    <property type="entry name" value="DUF7848"/>
</dbReference>
<reference evidence="2" key="1">
    <citation type="submission" date="2022-10" db="EMBL/GenBank/DDBJ databases">
        <title>Streptomyces beihaiensis sp. nov., a chitin degrading actinobacterium, isolated from shrimp pond soil.</title>
        <authorList>
            <person name="Xie J."/>
            <person name="Shen N."/>
        </authorList>
    </citation>
    <scope>NUCLEOTIDE SEQUENCE</scope>
    <source>
        <strain evidence="2">GXMU-J5</strain>
    </source>
</reference>
<accession>A0ABT3TXJ8</accession>
<gene>
    <name evidence="2" type="ORF">OFY01_17535</name>
</gene>
<evidence type="ECO:0000313" key="2">
    <source>
        <dbReference type="EMBL" id="MCX3061530.1"/>
    </source>
</evidence>
<sequence length="94" mass="10698">MSDPASRTTPRTFGFVNWTLRPDLDDDAPPTLHSFRCLTLTENDTACAAASEPSADPAEQQSWAFDHMRRNPEHTSYAEVIERPWVMWRHQGPA</sequence>
<feature type="domain" description="DUF7848" evidence="1">
    <location>
        <begin position="9"/>
        <end position="91"/>
    </location>
</feature>
<dbReference type="Proteomes" id="UP001163064">
    <property type="component" value="Unassembled WGS sequence"/>
</dbReference>
<dbReference type="EMBL" id="JAPHNL010000222">
    <property type="protein sequence ID" value="MCX3061530.1"/>
    <property type="molecule type" value="Genomic_DNA"/>
</dbReference>
<proteinExistence type="predicted"/>